<reference evidence="1" key="5">
    <citation type="journal article" date="2021" name="G3 (Bethesda)">
        <title>Aegilops tauschii genome assembly Aet v5.0 features greater sequence contiguity and improved annotation.</title>
        <authorList>
            <person name="Wang L."/>
            <person name="Zhu T."/>
            <person name="Rodriguez J.C."/>
            <person name="Deal K.R."/>
            <person name="Dubcovsky J."/>
            <person name="McGuire P.E."/>
            <person name="Lux T."/>
            <person name="Spannagl M."/>
            <person name="Mayer K.F.X."/>
            <person name="Baldrich P."/>
            <person name="Meyers B.C."/>
            <person name="Huo N."/>
            <person name="Gu Y.Q."/>
            <person name="Zhou H."/>
            <person name="Devos K.M."/>
            <person name="Bennetzen J.L."/>
            <person name="Unver T."/>
            <person name="Budak H."/>
            <person name="Gulick P.J."/>
            <person name="Galiba G."/>
            <person name="Kalapos B."/>
            <person name="Nelson D.R."/>
            <person name="Li P."/>
            <person name="You F.M."/>
            <person name="Luo M.C."/>
            <person name="Dvorak J."/>
        </authorList>
    </citation>
    <scope>NUCLEOTIDE SEQUENCE [LARGE SCALE GENOMIC DNA]</scope>
    <source>
        <strain evidence="1">cv. AL8/78</strain>
    </source>
</reference>
<organism evidence="1 2">
    <name type="scientific">Aegilops tauschii subsp. strangulata</name>
    <name type="common">Goatgrass</name>
    <dbReference type="NCBI Taxonomy" id="200361"/>
    <lineage>
        <taxon>Eukaryota</taxon>
        <taxon>Viridiplantae</taxon>
        <taxon>Streptophyta</taxon>
        <taxon>Embryophyta</taxon>
        <taxon>Tracheophyta</taxon>
        <taxon>Spermatophyta</taxon>
        <taxon>Magnoliopsida</taxon>
        <taxon>Liliopsida</taxon>
        <taxon>Poales</taxon>
        <taxon>Poaceae</taxon>
        <taxon>BOP clade</taxon>
        <taxon>Pooideae</taxon>
        <taxon>Triticodae</taxon>
        <taxon>Triticeae</taxon>
        <taxon>Triticinae</taxon>
        <taxon>Aegilops</taxon>
    </lineage>
</organism>
<evidence type="ECO:0000313" key="1">
    <source>
        <dbReference type="EnsemblPlants" id="AET1Gv20608000.13"/>
    </source>
</evidence>
<dbReference type="AlphaFoldDB" id="A0A452Z280"/>
<protein>
    <submittedName>
        <fullName evidence="1">Uncharacterized protein</fullName>
    </submittedName>
</protein>
<keyword evidence="2" id="KW-1185">Reference proteome</keyword>
<evidence type="ECO:0000313" key="2">
    <source>
        <dbReference type="Proteomes" id="UP000015105"/>
    </source>
</evidence>
<reference evidence="1" key="4">
    <citation type="submission" date="2019-03" db="UniProtKB">
        <authorList>
            <consortium name="EnsemblPlants"/>
        </authorList>
    </citation>
    <scope>IDENTIFICATION</scope>
</reference>
<reference evidence="2" key="1">
    <citation type="journal article" date="2014" name="Science">
        <title>Ancient hybridizations among the ancestral genomes of bread wheat.</title>
        <authorList>
            <consortium name="International Wheat Genome Sequencing Consortium,"/>
            <person name="Marcussen T."/>
            <person name="Sandve S.R."/>
            <person name="Heier L."/>
            <person name="Spannagl M."/>
            <person name="Pfeifer M."/>
            <person name="Jakobsen K.S."/>
            <person name="Wulff B.B."/>
            <person name="Steuernagel B."/>
            <person name="Mayer K.F."/>
            <person name="Olsen O.A."/>
        </authorList>
    </citation>
    <scope>NUCLEOTIDE SEQUENCE [LARGE SCALE GENOMIC DNA]</scope>
    <source>
        <strain evidence="2">cv. AL8/78</strain>
    </source>
</reference>
<dbReference type="EnsemblPlants" id="AET1Gv20608000.13">
    <property type="protein sequence ID" value="AET1Gv20608000.13"/>
    <property type="gene ID" value="AET1Gv20608000"/>
</dbReference>
<name>A0A452Z280_AEGTS</name>
<dbReference type="PANTHER" id="PTHR17630">
    <property type="entry name" value="DIENELACTONE HYDROLASE"/>
    <property type="match status" value="1"/>
</dbReference>
<dbReference type="PANTHER" id="PTHR17630:SF100">
    <property type="entry name" value="OS05G0399100 PROTEIN"/>
    <property type="match status" value="1"/>
</dbReference>
<dbReference type="Gramene" id="AET1Gv20608000.13">
    <property type="protein sequence ID" value="AET1Gv20608000.13"/>
    <property type="gene ID" value="AET1Gv20608000"/>
</dbReference>
<sequence length="100" mass="10409">NKSQSKRSAVLRPLRCRRLVLSQPQPPGTSSLGRMASPQCCADPATLNPAGGEGRVVDSLGGIAAYVAGVRESKAAVVLISDIFGFEAPILSYTFLCCAS</sequence>
<accession>A0A452Z280</accession>
<reference evidence="2" key="2">
    <citation type="journal article" date="2017" name="Nat. Plants">
        <title>The Aegilops tauschii genome reveals multiple impacts of transposons.</title>
        <authorList>
            <person name="Zhao G."/>
            <person name="Zou C."/>
            <person name="Li K."/>
            <person name="Wang K."/>
            <person name="Li T."/>
            <person name="Gao L."/>
            <person name="Zhang X."/>
            <person name="Wang H."/>
            <person name="Yang Z."/>
            <person name="Liu X."/>
            <person name="Jiang W."/>
            <person name="Mao L."/>
            <person name="Kong X."/>
            <person name="Jiao Y."/>
            <person name="Jia J."/>
        </authorList>
    </citation>
    <scope>NUCLEOTIDE SEQUENCE [LARGE SCALE GENOMIC DNA]</scope>
    <source>
        <strain evidence="2">cv. AL8/78</strain>
    </source>
</reference>
<reference evidence="1" key="3">
    <citation type="journal article" date="2017" name="Nature">
        <title>Genome sequence of the progenitor of the wheat D genome Aegilops tauschii.</title>
        <authorList>
            <person name="Luo M.C."/>
            <person name="Gu Y.Q."/>
            <person name="Puiu D."/>
            <person name="Wang H."/>
            <person name="Twardziok S.O."/>
            <person name="Deal K.R."/>
            <person name="Huo N."/>
            <person name="Zhu T."/>
            <person name="Wang L."/>
            <person name="Wang Y."/>
            <person name="McGuire P.E."/>
            <person name="Liu S."/>
            <person name="Long H."/>
            <person name="Ramasamy R.K."/>
            <person name="Rodriguez J.C."/>
            <person name="Van S.L."/>
            <person name="Yuan L."/>
            <person name="Wang Z."/>
            <person name="Xia Z."/>
            <person name="Xiao L."/>
            <person name="Anderson O.D."/>
            <person name="Ouyang S."/>
            <person name="Liang Y."/>
            <person name="Zimin A.V."/>
            <person name="Pertea G."/>
            <person name="Qi P."/>
            <person name="Bennetzen J.L."/>
            <person name="Dai X."/>
            <person name="Dawson M.W."/>
            <person name="Muller H.G."/>
            <person name="Kugler K."/>
            <person name="Rivarola-Duarte L."/>
            <person name="Spannagl M."/>
            <person name="Mayer K.F.X."/>
            <person name="Lu F.H."/>
            <person name="Bevan M.W."/>
            <person name="Leroy P."/>
            <person name="Li P."/>
            <person name="You F.M."/>
            <person name="Sun Q."/>
            <person name="Liu Z."/>
            <person name="Lyons E."/>
            <person name="Wicker T."/>
            <person name="Salzberg S.L."/>
            <person name="Devos K.M."/>
            <person name="Dvorak J."/>
        </authorList>
    </citation>
    <scope>NUCLEOTIDE SEQUENCE [LARGE SCALE GENOMIC DNA]</scope>
    <source>
        <strain evidence="1">cv. AL8/78</strain>
    </source>
</reference>
<dbReference type="Proteomes" id="UP000015105">
    <property type="component" value="Chromosome 1D"/>
</dbReference>
<proteinExistence type="predicted"/>